<gene>
    <name evidence="1" type="ORF">R1flu_005470</name>
</gene>
<dbReference type="EMBL" id="JBHFFA010000003">
    <property type="protein sequence ID" value="KAL2633991.1"/>
    <property type="molecule type" value="Genomic_DNA"/>
</dbReference>
<dbReference type="Proteomes" id="UP001605036">
    <property type="component" value="Unassembled WGS sequence"/>
</dbReference>
<sequence>MVYCTFVYHLLDAIIFVGNEKYVRLELNVKKLDVQKSIPALGSELKDKAVKEVVANFIHENLNFKLFECEAIKGIVNMGLLDPLDIMHQRIFLIQILDVQSHMTRKAQ</sequence>
<evidence type="ECO:0000313" key="2">
    <source>
        <dbReference type="Proteomes" id="UP001605036"/>
    </source>
</evidence>
<evidence type="ECO:0000313" key="1">
    <source>
        <dbReference type="EMBL" id="KAL2633991.1"/>
    </source>
</evidence>
<keyword evidence="2" id="KW-1185">Reference proteome</keyword>
<reference evidence="1 2" key="1">
    <citation type="submission" date="2024-09" db="EMBL/GenBank/DDBJ databases">
        <title>Chromosome-scale assembly of Riccia fluitans.</title>
        <authorList>
            <person name="Paukszto L."/>
            <person name="Sawicki J."/>
            <person name="Karawczyk K."/>
            <person name="Piernik-Szablinska J."/>
            <person name="Szczecinska M."/>
            <person name="Mazdziarz M."/>
        </authorList>
    </citation>
    <scope>NUCLEOTIDE SEQUENCE [LARGE SCALE GENOMIC DNA]</scope>
    <source>
        <strain evidence="1">Rf_01</strain>
        <tissue evidence="1">Aerial parts of the thallus</tissue>
    </source>
</reference>
<organism evidence="1 2">
    <name type="scientific">Riccia fluitans</name>
    <dbReference type="NCBI Taxonomy" id="41844"/>
    <lineage>
        <taxon>Eukaryota</taxon>
        <taxon>Viridiplantae</taxon>
        <taxon>Streptophyta</taxon>
        <taxon>Embryophyta</taxon>
        <taxon>Marchantiophyta</taxon>
        <taxon>Marchantiopsida</taxon>
        <taxon>Marchantiidae</taxon>
        <taxon>Marchantiales</taxon>
        <taxon>Ricciaceae</taxon>
        <taxon>Riccia</taxon>
    </lineage>
</organism>
<accession>A0ABD1YT96</accession>
<dbReference type="AlphaFoldDB" id="A0ABD1YT96"/>
<proteinExistence type="predicted"/>
<name>A0ABD1YT96_9MARC</name>
<protein>
    <submittedName>
        <fullName evidence="1">Uncharacterized protein</fullName>
    </submittedName>
</protein>
<comment type="caution">
    <text evidence="1">The sequence shown here is derived from an EMBL/GenBank/DDBJ whole genome shotgun (WGS) entry which is preliminary data.</text>
</comment>